<dbReference type="KEGG" id="rbu:PG1C_11665"/>
<evidence type="ECO:0000256" key="6">
    <source>
        <dbReference type="ARBA" id="ARBA00022691"/>
    </source>
</evidence>
<dbReference type="PANTHER" id="PTHR11579">
    <property type="entry name" value="PROTEIN-L-ISOASPARTATE O-METHYLTRANSFERASE"/>
    <property type="match status" value="1"/>
</dbReference>
<organism evidence="8 9">
    <name type="scientific">Rugosibacter aromaticivorans</name>
    <dbReference type="NCBI Taxonomy" id="1565605"/>
    <lineage>
        <taxon>Bacteria</taxon>
        <taxon>Pseudomonadati</taxon>
        <taxon>Pseudomonadota</taxon>
        <taxon>Betaproteobacteria</taxon>
        <taxon>Nitrosomonadales</taxon>
        <taxon>Sterolibacteriaceae</taxon>
        <taxon>Rugosibacter</taxon>
    </lineage>
</organism>
<dbReference type="GO" id="GO:0032259">
    <property type="term" value="P:methylation"/>
    <property type="evidence" value="ECO:0007669"/>
    <property type="project" value="UniProtKB-KW"/>
</dbReference>
<dbReference type="GO" id="GO:0005737">
    <property type="term" value="C:cytoplasm"/>
    <property type="evidence" value="ECO:0007669"/>
    <property type="project" value="UniProtKB-SubCell"/>
</dbReference>
<dbReference type="RefSeq" id="WP_202634968.1">
    <property type="nucleotide sequence ID" value="NZ_CP010554.1"/>
</dbReference>
<dbReference type="InterPro" id="IPR000682">
    <property type="entry name" value="PCMT"/>
</dbReference>
<comment type="function">
    <text evidence="7">Catalyzes the methyl esterification of L-isoaspartyl residues in peptides and proteins that result from spontaneous decomposition of normal L-aspartyl and L-asparaginyl residues. It plays a role in the repair and/or degradation of damaged proteins.</text>
</comment>
<evidence type="ECO:0000313" key="8">
    <source>
        <dbReference type="EMBL" id="AJP48905.1"/>
    </source>
</evidence>
<comment type="subcellular location">
    <subcellularLocation>
        <location evidence="1 7">Cytoplasm</location>
    </subcellularLocation>
</comment>
<dbReference type="CDD" id="cd02440">
    <property type="entry name" value="AdoMet_MTases"/>
    <property type="match status" value="1"/>
</dbReference>
<protein>
    <recommendedName>
        <fullName evidence="7">Protein-L-isoaspartate O-methyltransferase</fullName>
        <ecNumber evidence="7">2.1.1.77</ecNumber>
    </recommendedName>
    <alternativeName>
        <fullName evidence="7">L-isoaspartyl protein carboxyl methyltransferase</fullName>
    </alternativeName>
    <alternativeName>
        <fullName evidence="7">Protein L-isoaspartyl methyltransferase</fullName>
    </alternativeName>
    <alternativeName>
        <fullName evidence="7">Protein-beta-aspartate methyltransferase</fullName>
        <shortName evidence="7">PIMT</shortName>
    </alternativeName>
</protein>
<dbReference type="Pfam" id="PF01135">
    <property type="entry name" value="PCMT"/>
    <property type="match status" value="1"/>
</dbReference>
<dbReference type="Gene3D" id="3.40.50.150">
    <property type="entry name" value="Vaccinia Virus protein VP39"/>
    <property type="match status" value="1"/>
</dbReference>
<keyword evidence="4 7" id="KW-0489">Methyltransferase</keyword>
<dbReference type="EMBL" id="CP010554">
    <property type="protein sequence ID" value="AJP48905.1"/>
    <property type="molecule type" value="Genomic_DNA"/>
</dbReference>
<dbReference type="HOGENOM" id="CLU_055432_2_0_4"/>
<dbReference type="AlphaFoldDB" id="A0A0C5JAE8"/>
<dbReference type="PANTHER" id="PTHR11579:SF0">
    <property type="entry name" value="PROTEIN-L-ISOASPARTATE(D-ASPARTATE) O-METHYLTRANSFERASE"/>
    <property type="match status" value="1"/>
</dbReference>
<evidence type="ECO:0000256" key="3">
    <source>
        <dbReference type="ARBA" id="ARBA00022490"/>
    </source>
</evidence>
<dbReference type="InterPro" id="IPR029063">
    <property type="entry name" value="SAM-dependent_MTases_sf"/>
</dbReference>
<reference evidence="8 9" key="1">
    <citation type="journal article" date="2015" name="Genome Announc.">
        <title>Complete Genome Sequence of a Novel Bacterium within the Family Rhodocyclaceae That Degrades Polycyclic Aromatic Hydrocarbons.</title>
        <authorList>
            <person name="Singleton D.R."/>
            <person name="Dickey A.N."/>
            <person name="Scholl E.H."/>
            <person name="Wright F.A."/>
            <person name="Aitken M.D."/>
        </authorList>
    </citation>
    <scope>NUCLEOTIDE SEQUENCE [LARGE SCALE GENOMIC DNA]</scope>
    <source>
        <strain evidence="9">PG1-Ca6</strain>
    </source>
</reference>
<name>A0A0C5JAE8_9PROT</name>
<keyword evidence="9" id="KW-1185">Reference proteome</keyword>
<evidence type="ECO:0000256" key="1">
    <source>
        <dbReference type="ARBA" id="ARBA00004496"/>
    </source>
</evidence>
<evidence type="ECO:0000313" key="9">
    <source>
        <dbReference type="Proteomes" id="UP000061603"/>
    </source>
</evidence>
<evidence type="ECO:0000256" key="5">
    <source>
        <dbReference type="ARBA" id="ARBA00022679"/>
    </source>
</evidence>
<dbReference type="FunFam" id="3.40.50.150:FF:000010">
    <property type="entry name" value="Protein-L-isoaspartate O-methyltransferase"/>
    <property type="match status" value="1"/>
</dbReference>
<keyword evidence="5 7" id="KW-0808">Transferase</keyword>
<gene>
    <name evidence="7 8" type="primary">pcm</name>
    <name evidence="8" type="ORF">PG1C_11665</name>
</gene>
<dbReference type="HAMAP" id="MF_00090">
    <property type="entry name" value="PIMT"/>
    <property type="match status" value="1"/>
</dbReference>
<dbReference type="GO" id="GO:0030091">
    <property type="term" value="P:protein repair"/>
    <property type="evidence" value="ECO:0007669"/>
    <property type="project" value="UniProtKB-UniRule"/>
</dbReference>
<dbReference type="Proteomes" id="UP000061603">
    <property type="component" value="Chromosome"/>
</dbReference>
<feature type="active site" evidence="7">
    <location>
        <position position="75"/>
    </location>
</feature>
<dbReference type="STRING" id="1565605.PG1C_11665"/>
<evidence type="ECO:0000256" key="7">
    <source>
        <dbReference type="HAMAP-Rule" id="MF_00090"/>
    </source>
</evidence>
<keyword evidence="3 7" id="KW-0963">Cytoplasm</keyword>
<accession>A0A0C5JAE8</accession>
<proteinExistence type="inferred from homology"/>
<evidence type="ECO:0000256" key="4">
    <source>
        <dbReference type="ARBA" id="ARBA00022603"/>
    </source>
</evidence>
<sequence>MDTAAFNSSAQAGIGMTSQRTRTRMVERLREQGVRDPRVLHAMGVIPRHVFVEPALANRAYEDTALPLGFAQTISQPYVVARMIEILIQGRELGKTLEVGAGCGYQAAVLSILTKQVFAIERIAPLLARARDNLRQLKLTRIRLKHADGNLGLSEAAPFDTIILAAASKTVPQTLLAQLSPGGRLVMPLGGAEQVICLIERTESGWIETRFDAVRFVPLLAGVE</sequence>
<comment type="catalytic activity">
    <reaction evidence="7">
        <text>[protein]-L-isoaspartate + S-adenosyl-L-methionine = [protein]-L-isoaspartate alpha-methyl ester + S-adenosyl-L-homocysteine</text>
        <dbReference type="Rhea" id="RHEA:12705"/>
        <dbReference type="Rhea" id="RHEA-COMP:12143"/>
        <dbReference type="Rhea" id="RHEA-COMP:12144"/>
        <dbReference type="ChEBI" id="CHEBI:57856"/>
        <dbReference type="ChEBI" id="CHEBI:59789"/>
        <dbReference type="ChEBI" id="CHEBI:90596"/>
        <dbReference type="ChEBI" id="CHEBI:90598"/>
        <dbReference type="EC" id="2.1.1.77"/>
    </reaction>
</comment>
<dbReference type="PATRIC" id="fig|1565605.3.peg.2481"/>
<keyword evidence="6 7" id="KW-0949">S-adenosyl-L-methionine</keyword>
<dbReference type="PROSITE" id="PS01279">
    <property type="entry name" value="PCMT"/>
    <property type="match status" value="1"/>
</dbReference>
<evidence type="ECO:0000256" key="2">
    <source>
        <dbReference type="ARBA" id="ARBA00005369"/>
    </source>
</evidence>
<dbReference type="SUPFAM" id="SSF53335">
    <property type="entry name" value="S-adenosyl-L-methionine-dependent methyltransferases"/>
    <property type="match status" value="1"/>
</dbReference>
<dbReference type="GO" id="GO:0004719">
    <property type="term" value="F:protein-L-isoaspartate (D-aspartate) O-methyltransferase activity"/>
    <property type="evidence" value="ECO:0007669"/>
    <property type="project" value="UniProtKB-UniRule"/>
</dbReference>
<dbReference type="NCBIfam" id="TIGR00080">
    <property type="entry name" value="pimt"/>
    <property type="match status" value="1"/>
</dbReference>
<dbReference type="NCBIfam" id="NF001453">
    <property type="entry name" value="PRK00312.1"/>
    <property type="match status" value="1"/>
</dbReference>
<comment type="similarity">
    <text evidence="2 7">Belongs to the methyltransferase superfamily. L-isoaspartyl/D-aspartyl protein methyltransferase family.</text>
</comment>
<dbReference type="EC" id="2.1.1.77" evidence="7"/>